<dbReference type="InterPro" id="IPR018028">
    <property type="entry name" value="Catalase"/>
</dbReference>
<dbReference type="EC" id="1.11.1.-" evidence="7"/>
<dbReference type="GO" id="GO:0004096">
    <property type="term" value="F:catalase activity"/>
    <property type="evidence" value="ECO:0007669"/>
    <property type="project" value="InterPro"/>
</dbReference>
<keyword evidence="2 7" id="KW-0575">Peroxidase</keyword>
<dbReference type="GO" id="GO:0046872">
    <property type="term" value="F:metal ion binding"/>
    <property type="evidence" value="ECO:0007669"/>
    <property type="project" value="UniProtKB-KW"/>
</dbReference>
<dbReference type="InterPro" id="IPR011614">
    <property type="entry name" value="Catalase_core"/>
</dbReference>
<dbReference type="CDD" id="cd08153">
    <property type="entry name" value="srpA_like"/>
    <property type="match status" value="1"/>
</dbReference>
<feature type="active site" evidence="8">
    <location>
        <position position="69"/>
    </location>
</feature>
<keyword evidence="3 7" id="KW-0349">Heme</keyword>
<comment type="similarity">
    <text evidence="1 7">Belongs to the catalase family.</text>
</comment>
<sequence>MVVMDGPSWRGTPLTRRSILVGLGAVGAFLAVDLGLVAYTSRAGTLTRQTFLDGFRSVFGAHPGFRKNHAKGVSVVGHFMSNGNAAALSRAAVFGPGETPVAGRFSLAGGDPTVADTPGAARGLGLAIGFPGAGQWRTAMLNLPVFVDNSPQGFYDRLLASKPVAGTGKPDPQLMADFLSRHPETAAATALVKKSPPTPGFADSTFAGLHKFYLVNHSGVRTPVRWSFVPQQTALPPKSDDPNALFDALIIQLKKTPLQWNLRLTVGRDGDPTDPTLPWPADRQVIDAGVLTLTEAQTDAAGNARDINFDPLVLPDGIEPSDDPLLSARSAVYAGSYRARTIEPKTAPAVQVQEVKP</sequence>
<dbReference type="GO" id="GO:0042744">
    <property type="term" value="P:hydrogen peroxide catabolic process"/>
    <property type="evidence" value="ECO:0007669"/>
    <property type="project" value="TreeGrafter"/>
</dbReference>
<organism evidence="12">
    <name type="scientific">Mycolicibacterium mucogenicum DSM 44124</name>
    <dbReference type="NCBI Taxonomy" id="1226753"/>
    <lineage>
        <taxon>Bacteria</taxon>
        <taxon>Bacillati</taxon>
        <taxon>Actinomycetota</taxon>
        <taxon>Actinomycetes</taxon>
        <taxon>Mycobacteriales</taxon>
        <taxon>Mycobacteriaceae</taxon>
        <taxon>Mycolicibacterium</taxon>
    </lineage>
</organism>
<comment type="function">
    <text evidence="7">Has an organic peroxide-dependent peroxidase activity.</text>
</comment>
<comment type="caution">
    <text evidence="12">The sequence shown here is derived from an EMBL/GenBank/DDBJ whole genome shotgun (WGS) entry which is preliminary data.</text>
</comment>
<reference evidence="12" key="1">
    <citation type="submission" date="2018-01" db="EMBL/GenBank/DDBJ databases">
        <title>Comparative genomics of Mycobacterium mucogenicum and Mycobacterium neoaurum clade members emphasizing tRNA and non-coding RNA.</title>
        <authorList>
            <person name="Behra P.R.K."/>
            <person name="Pettersson B.M.F."/>
            <person name="Das S."/>
            <person name="Dasgupta S."/>
            <person name="Kirsebom L.A."/>
        </authorList>
    </citation>
    <scope>NUCLEOTIDE SEQUENCE</scope>
    <source>
        <strain evidence="12">DSM 44124</strain>
    </source>
</reference>
<evidence type="ECO:0000256" key="8">
    <source>
        <dbReference type="PIRSR" id="PIRSR000296-1"/>
    </source>
</evidence>
<dbReference type="PANTHER" id="PTHR11465:SF9">
    <property type="entry name" value="CATALASE"/>
    <property type="match status" value="1"/>
</dbReference>
<accession>A0A8H2JHG4</accession>
<dbReference type="InterPro" id="IPR024168">
    <property type="entry name" value="Catalase_SrpA-type_pred"/>
</dbReference>
<evidence type="ECO:0000256" key="7">
    <source>
        <dbReference type="PIRNR" id="PIRNR000296"/>
    </source>
</evidence>
<dbReference type="SUPFAM" id="SSF56634">
    <property type="entry name" value="Heme-dependent catalase-like"/>
    <property type="match status" value="1"/>
</dbReference>
<keyword evidence="10" id="KW-0472">Membrane</keyword>
<dbReference type="EMBL" id="POTL01000001">
    <property type="protein sequence ID" value="TLH56289.1"/>
    <property type="molecule type" value="Genomic_DNA"/>
</dbReference>
<keyword evidence="4 7" id="KW-0479">Metal-binding</keyword>
<evidence type="ECO:0000259" key="11">
    <source>
        <dbReference type="SMART" id="SM01060"/>
    </source>
</evidence>
<dbReference type="GO" id="GO:0020037">
    <property type="term" value="F:heme binding"/>
    <property type="evidence" value="ECO:0007669"/>
    <property type="project" value="InterPro"/>
</dbReference>
<protein>
    <recommendedName>
        <fullName evidence="7">Catalase-related peroxidase</fullName>
        <ecNumber evidence="7">1.11.1.-</ecNumber>
    </recommendedName>
</protein>
<keyword evidence="6 7" id="KW-0408">Iron</keyword>
<dbReference type="PANTHER" id="PTHR11465">
    <property type="entry name" value="CATALASE"/>
    <property type="match status" value="1"/>
</dbReference>
<feature type="transmembrane region" description="Helical" evidence="10">
    <location>
        <begin position="20"/>
        <end position="39"/>
    </location>
</feature>
<gene>
    <name evidence="12" type="ORF">C1S78_12685</name>
</gene>
<evidence type="ECO:0000256" key="1">
    <source>
        <dbReference type="ARBA" id="ARBA00005329"/>
    </source>
</evidence>
<dbReference type="InterPro" id="IPR020835">
    <property type="entry name" value="Catalase_sf"/>
</dbReference>
<evidence type="ECO:0000256" key="2">
    <source>
        <dbReference type="ARBA" id="ARBA00022559"/>
    </source>
</evidence>
<dbReference type="PIRSF" id="PIRSF000296">
    <property type="entry name" value="SrpA"/>
    <property type="match status" value="1"/>
</dbReference>
<dbReference type="Gene3D" id="2.40.180.10">
    <property type="entry name" value="Catalase core domain"/>
    <property type="match status" value="1"/>
</dbReference>
<feature type="domain" description="Catalase core" evidence="11">
    <location>
        <begin position="23"/>
        <end position="356"/>
    </location>
</feature>
<dbReference type="Pfam" id="PF00199">
    <property type="entry name" value="Catalase"/>
    <property type="match status" value="2"/>
</dbReference>
<dbReference type="AlphaFoldDB" id="A0A8H2JHG4"/>
<name>A0A8H2JHG4_MYCMU</name>
<evidence type="ECO:0000256" key="6">
    <source>
        <dbReference type="ARBA" id="ARBA00023004"/>
    </source>
</evidence>
<evidence type="ECO:0000313" key="12">
    <source>
        <dbReference type="EMBL" id="TLH56289.1"/>
    </source>
</evidence>
<evidence type="ECO:0000256" key="5">
    <source>
        <dbReference type="ARBA" id="ARBA00023002"/>
    </source>
</evidence>
<dbReference type="Gene3D" id="1.20.1280.120">
    <property type="match status" value="1"/>
</dbReference>
<evidence type="ECO:0000256" key="4">
    <source>
        <dbReference type="ARBA" id="ARBA00022723"/>
    </source>
</evidence>
<feature type="binding site" description="axial binding residue" evidence="9">
    <location>
        <position position="333"/>
    </location>
    <ligand>
        <name>heme</name>
        <dbReference type="ChEBI" id="CHEBI:30413"/>
    </ligand>
    <ligandPart>
        <name>Fe</name>
        <dbReference type="ChEBI" id="CHEBI:18248"/>
    </ligandPart>
</feature>
<evidence type="ECO:0000256" key="3">
    <source>
        <dbReference type="ARBA" id="ARBA00022617"/>
    </source>
</evidence>
<comment type="cofactor">
    <cofactor evidence="7">
        <name>heme</name>
        <dbReference type="ChEBI" id="CHEBI:30413"/>
    </cofactor>
</comment>
<proteinExistence type="inferred from homology"/>
<dbReference type="SMART" id="SM01060">
    <property type="entry name" value="Catalase"/>
    <property type="match status" value="1"/>
</dbReference>
<evidence type="ECO:0000256" key="10">
    <source>
        <dbReference type="SAM" id="Phobius"/>
    </source>
</evidence>
<dbReference type="PROSITE" id="PS51402">
    <property type="entry name" value="CATALASE_3"/>
    <property type="match status" value="1"/>
</dbReference>
<dbReference type="GO" id="GO:0042542">
    <property type="term" value="P:response to hydrogen peroxide"/>
    <property type="evidence" value="ECO:0007669"/>
    <property type="project" value="TreeGrafter"/>
</dbReference>
<keyword evidence="5 7" id="KW-0560">Oxidoreductase</keyword>
<evidence type="ECO:0000256" key="9">
    <source>
        <dbReference type="PIRSR" id="PIRSR000296-2"/>
    </source>
</evidence>
<keyword evidence="10" id="KW-0812">Transmembrane</keyword>
<dbReference type="GO" id="GO:0005737">
    <property type="term" value="C:cytoplasm"/>
    <property type="evidence" value="ECO:0007669"/>
    <property type="project" value="TreeGrafter"/>
</dbReference>
<keyword evidence="10" id="KW-1133">Transmembrane helix</keyword>